<keyword evidence="1" id="KW-0175">Coiled coil</keyword>
<reference evidence="2 3" key="1">
    <citation type="submission" date="2014-06" db="EMBL/GenBank/DDBJ databases">
        <title>Whole Genome Sequences of Three Symbiotic Endozoicomonas Bacteria.</title>
        <authorList>
            <person name="Neave M.J."/>
            <person name="Apprill A."/>
            <person name="Voolstra C.R."/>
        </authorList>
    </citation>
    <scope>NUCLEOTIDE SEQUENCE [LARGE SCALE GENOMIC DNA]</scope>
    <source>
        <strain evidence="2 3">LMG 24815</strain>
    </source>
</reference>
<proteinExistence type="predicted"/>
<dbReference type="EMBL" id="JOKG01000004">
    <property type="protein sequence ID" value="KEQ12343.1"/>
    <property type="molecule type" value="Genomic_DNA"/>
</dbReference>
<dbReference type="eggNOG" id="COG1196">
    <property type="taxonomic scope" value="Bacteria"/>
</dbReference>
<evidence type="ECO:0000256" key="1">
    <source>
        <dbReference type="SAM" id="Coils"/>
    </source>
</evidence>
<feature type="coiled-coil region" evidence="1">
    <location>
        <begin position="2"/>
        <end position="127"/>
    </location>
</feature>
<dbReference type="Proteomes" id="UP000028006">
    <property type="component" value="Unassembled WGS sequence"/>
</dbReference>
<evidence type="ECO:0000313" key="2">
    <source>
        <dbReference type="EMBL" id="KEQ12343.1"/>
    </source>
</evidence>
<evidence type="ECO:0000313" key="3">
    <source>
        <dbReference type="Proteomes" id="UP000028006"/>
    </source>
</evidence>
<dbReference type="RefSeq" id="WP_034877707.1">
    <property type="nucleotide sequence ID" value="NZ_JOKG01000004.1"/>
</dbReference>
<name>A0A081N1M0_9GAMM</name>
<dbReference type="AlphaFoldDB" id="A0A081N1M0"/>
<gene>
    <name evidence="2" type="ORF">GZ77_17470</name>
</gene>
<comment type="caution">
    <text evidence="2">The sequence shown here is derived from an EMBL/GenBank/DDBJ whole genome shotgun (WGS) entry which is preliminary data.</text>
</comment>
<accession>A0A081N1M0</accession>
<protein>
    <submittedName>
        <fullName evidence="2">Uncharacterized protein</fullName>
    </submittedName>
</protein>
<keyword evidence="3" id="KW-1185">Reference proteome</keyword>
<sequence>MNEKLQQQLHLVQNDLENKLLENKELLLEQNKQREQLLCSQEKLEKYFQDSKKAKAELKERDDELQLLRQQLAQQKAMFQPSESTGLHVAVSVNTFHVGNEVLVEQLQKVQNELEKLYFENQLLKRNGMNSTDRHSSSANQTFLYGAEDRVKKQLSYRLGNTVIQHSRSITGWLSMPFALGTEVKKFRTDKALQNSKAILPPIASYADAYKADEVKKHLSYRIGTVLIKCSKNPLSWPLLPVIMSRTIRSFRQDRAVLKAQVE</sequence>
<organism evidence="2 3">
    <name type="scientific">Endozoicomonas montiporae</name>
    <dbReference type="NCBI Taxonomy" id="1027273"/>
    <lineage>
        <taxon>Bacteria</taxon>
        <taxon>Pseudomonadati</taxon>
        <taxon>Pseudomonadota</taxon>
        <taxon>Gammaproteobacteria</taxon>
        <taxon>Oceanospirillales</taxon>
        <taxon>Endozoicomonadaceae</taxon>
        <taxon>Endozoicomonas</taxon>
    </lineage>
</organism>